<dbReference type="PANTHER" id="PTHR11232:SF77">
    <property type="entry name" value="GULP PTB DOMAIN CONTAINING ENGULFMENT ADAPTOR 1"/>
    <property type="match status" value="1"/>
</dbReference>
<dbReference type="Pfam" id="PF00640">
    <property type="entry name" value="PID"/>
    <property type="match status" value="2"/>
</dbReference>
<protein>
    <submittedName>
        <fullName evidence="5">Cell death protein 6</fullName>
    </submittedName>
</protein>
<evidence type="ECO:0000256" key="2">
    <source>
        <dbReference type="SAM" id="MobiDB-lite"/>
    </source>
</evidence>
<dbReference type="GeneID" id="113515262"/>
<dbReference type="InterPro" id="IPR011993">
    <property type="entry name" value="PH-like_dom_sf"/>
</dbReference>
<dbReference type="PANTHER" id="PTHR11232">
    <property type="entry name" value="PHOSPHOTYROSINE INTERACTION DOMAIN-CONTAINING FAMILY MEMBER"/>
    <property type="match status" value="1"/>
</dbReference>
<evidence type="ECO:0000259" key="3">
    <source>
        <dbReference type="PROSITE" id="PS01179"/>
    </source>
</evidence>
<dbReference type="Proteomes" id="UP001652740">
    <property type="component" value="Unplaced"/>
</dbReference>
<dbReference type="SMART" id="SM00462">
    <property type="entry name" value="PTB"/>
    <property type="match status" value="1"/>
</dbReference>
<sequence length="616" mass="67940">MADGVVPLVTSYGGSEIEYGTKRTNSRMSTLLFWQGRGKANGAPNGRNWIHTPDALVKGHVAYLVKFLGCTQVDQPKGIEVVKDAIKKLQFTQQLKKSETKDAAKCKKVEITISVDGVAIQVRNFIFCFLFAMLRDYKANFKQIFIFFFCNTKAIIFLSGAKNACGETKCTLINLICSFLSRSPRSNNIMYQFPLHRISYCADDKGAKKYFSFIAKGGSTVNGVNGHDSSANLEKHECFVFISTKLASEITLTIGQAFDLAYRRFLNDNGKYIEMQKLNLQNKKLELQVNAYKNRLQELSKITYKDDLSAYLARNNLSEIAEFKPPPELERQISTLTLANGFSAMNGNKTPEISTDALSNNSTDTFNSSNDNNLLLSTPPPTHNGKNNFNSGKLLGDLSSSKNPVVGTKLEGLLLNSDSDSDFDPRAYESEPVTRFVAPVENATPTPPLLAPPPKSSKRQSPQQTQAQPQPQPQPQPQHSTPVAINSDIFGSTPFMPPAPQSMPQTSPFVTTKPNYDISDFNLQTSVFNTNTSFTNGLSGYDPFDTAKTGNIFGNGFGNTFNGFGNLSEKQTVELDSSFNGFLDKTISEMKDGFSRGISFGNDDFSIDNLDPLKKN</sequence>
<feature type="compositionally biased region" description="Polar residues" evidence="2">
    <location>
        <begin position="502"/>
        <end position="511"/>
    </location>
</feature>
<reference evidence="5" key="1">
    <citation type="submission" date="2025-08" db="UniProtKB">
        <authorList>
            <consortium name="RefSeq"/>
        </authorList>
    </citation>
    <scope>IDENTIFICATION</scope>
    <source>
        <tissue evidence="5">Whole larvae</tissue>
    </source>
</reference>
<feature type="coiled-coil region" evidence="1">
    <location>
        <begin position="275"/>
        <end position="302"/>
    </location>
</feature>
<dbReference type="PROSITE" id="PS01179">
    <property type="entry name" value="PID"/>
    <property type="match status" value="2"/>
</dbReference>
<dbReference type="InterPro" id="IPR051133">
    <property type="entry name" value="Adapter_Engulfment-Domain"/>
</dbReference>
<dbReference type="Gene3D" id="2.30.29.30">
    <property type="entry name" value="Pleckstrin-homology domain (PH domain)/Phosphotyrosine-binding domain (PTB)"/>
    <property type="match status" value="2"/>
</dbReference>
<feature type="region of interest" description="Disordered" evidence="2">
    <location>
        <begin position="349"/>
        <end position="395"/>
    </location>
</feature>
<accession>A0ABM3N0A6</accession>
<dbReference type="CDD" id="cd01273">
    <property type="entry name" value="PTB_CED-6"/>
    <property type="match status" value="1"/>
</dbReference>
<evidence type="ECO:0000256" key="1">
    <source>
        <dbReference type="SAM" id="Coils"/>
    </source>
</evidence>
<dbReference type="InterPro" id="IPR006020">
    <property type="entry name" value="PTB/PI_dom"/>
</dbReference>
<gene>
    <name evidence="5" type="primary">LOC113515262</name>
</gene>
<feature type="domain" description="PID" evidence="3">
    <location>
        <begin position="185"/>
        <end position="277"/>
    </location>
</feature>
<proteinExistence type="predicted"/>
<evidence type="ECO:0000313" key="5">
    <source>
        <dbReference type="RefSeq" id="XP_052757022.1"/>
    </source>
</evidence>
<keyword evidence="4" id="KW-1185">Reference proteome</keyword>
<dbReference type="RefSeq" id="XP_052757022.1">
    <property type="nucleotide sequence ID" value="XM_052901062.1"/>
</dbReference>
<evidence type="ECO:0000313" key="4">
    <source>
        <dbReference type="Proteomes" id="UP001652740"/>
    </source>
</evidence>
<name>A0ABM3N0A6_GALME</name>
<keyword evidence="1" id="KW-0175">Coiled coil</keyword>
<feature type="domain" description="PID" evidence="3">
    <location>
        <begin position="61"/>
        <end position="120"/>
    </location>
</feature>
<feature type="compositionally biased region" description="Pro residues" evidence="2">
    <location>
        <begin position="445"/>
        <end position="455"/>
    </location>
</feature>
<organism evidence="4 5">
    <name type="scientific">Galleria mellonella</name>
    <name type="common">Greater wax moth</name>
    <dbReference type="NCBI Taxonomy" id="7137"/>
    <lineage>
        <taxon>Eukaryota</taxon>
        <taxon>Metazoa</taxon>
        <taxon>Ecdysozoa</taxon>
        <taxon>Arthropoda</taxon>
        <taxon>Hexapoda</taxon>
        <taxon>Insecta</taxon>
        <taxon>Pterygota</taxon>
        <taxon>Neoptera</taxon>
        <taxon>Endopterygota</taxon>
        <taxon>Lepidoptera</taxon>
        <taxon>Glossata</taxon>
        <taxon>Ditrysia</taxon>
        <taxon>Pyraloidea</taxon>
        <taxon>Pyralidae</taxon>
        <taxon>Galleriinae</taxon>
        <taxon>Galleria</taxon>
    </lineage>
</organism>
<feature type="compositionally biased region" description="Low complexity" evidence="2">
    <location>
        <begin position="459"/>
        <end position="469"/>
    </location>
</feature>
<dbReference type="SUPFAM" id="SSF50729">
    <property type="entry name" value="PH domain-like"/>
    <property type="match status" value="1"/>
</dbReference>
<feature type="compositionally biased region" description="Low complexity" evidence="2">
    <location>
        <begin position="358"/>
        <end position="377"/>
    </location>
</feature>
<feature type="region of interest" description="Disordered" evidence="2">
    <location>
        <begin position="435"/>
        <end position="511"/>
    </location>
</feature>